<dbReference type="SUPFAM" id="SSF54593">
    <property type="entry name" value="Glyoxalase/Bleomycin resistance protein/Dihydroxybiphenyl dioxygenase"/>
    <property type="match status" value="1"/>
</dbReference>
<evidence type="ECO:0000259" key="1">
    <source>
        <dbReference type="PROSITE" id="PS51819"/>
    </source>
</evidence>
<keyword evidence="3" id="KW-1185">Reference proteome</keyword>
<dbReference type="PANTHER" id="PTHR21366:SF22">
    <property type="entry name" value="VOC DOMAIN-CONTAINING PROTEIN"/>
    <property type="match status" value="1"/>
</dbReference>
<name>A0ABW0ECD6_9BACT</name>
<dbReference type="Gene3D" id="3.10.180.10">
    <property type="entry name" value="2,3-Dihydroxybiphenyl 1,2-Dioxygenase, domain 1"/>
    <property type="match status" value="1"/>
</dbReference>
<accession>A0ABW0ECD6</accession>
<dbReference type="EMBL" id="JBHSKT010000011">
    <property type="protein sequence ID" value="MFC5272042.1"/>
    <property type="molecule type" value="Genomic_DNA"/>
</dbReference>
<dbReference type="Proteomes" id="UP001596161">
    <property type="component" value="Unassembled WGS sequence"/>
</dbReference>
<dbReference type="Pfam" id="PF00903">
    <property type="entry name" value="Glyoxalase"/>
    <property type="match status" value="1"/>
</dbReference>
<dbReference type="InterPro" id="IPR029068">
    <property type="entry name" value="Glyas_Bleomycin-R_OHBP_Dase"/>
</dbReference>
<dbReference type="InterPro" id="IPR050383">
    <property type="entry name" value="GlyoxalaseI/FosfomycinResist"/>
</dbReference>
<dbReference type="PANTHER" id="PTHR21366">
    <property type="entry name" value="GLYOXALASE FAMILY PROTEIN"/>
    <property type="match status" value="1"/>
</dbReference>
<proteinExistence type="predicted"/>
<dbReference type="InterPro" id="IPR004360">
    <property type="entry name" value="Glyas_Fos-R_dOase_dom"/>
</dbReference>
<gene>
    <name evidence="2" type="ORF">ACFPIB_15600</name>
</gene>
<sequence>MEILQIKETCLYVKDLDTTRQFYAGKLGLEIIGEVKDRHVFFRAGRSVLLCFDPDASKKGETLPPHYGSGNLHLAFEVAPDRYEDQKTIIKALGIEIEHEHEWPNEIKSFYFRDPDNHLLEIVMTGMWEQQI</sequence>
<comment type="caution">
    <text evidence="2">The sequence shown here is derived from an EMBL/GenBank/DDBJ whole genome shotgun (WGS) entry which is preliminary data.</text>
</comment>
<organism evidence="2 3">
    <name type="scientific">Adhaeribacter terreus</name>
    <dbReference type="NCBI Taxonomy" id="529703"/>
    <lineage>
        <taxon>Bacteria</taxon>
        <taxon>Pseudomonadati</taxon>
        <taxon>Bacteroidota</taxon>
        <taxon>Cytophagia</taxon>
        <taxon>Cytophagales</taxon>
        <taxon>Hymenobacteraceae</taxon>
        <taxon>Adhaeribacter</taxon>
    </lineage>
</organism>
<reference evidence="3" key="1">
    <citation type="journal article" date="2019" name="Int. J. Syst. Evol. Microbiol.">
        <title>The Global Catalogue of Microorganisms (GCM) 10K type strain sequencing project: providing services to taxonomists for standard genome sequencing and annotation.</title>
        <authorList>
            <consortium name="The Broad Institute Genomics Platform"/>
            <consortium name="The Broad Institute Genome Sequencing Center for Infectious Disease"/>
            <person name="Wu L."/>
            <person name="Ma J."/>
        </authorList>
    </citation>
    <scope>NUCLEOTIDE SEQUENCE [LARGE SCALE GENOMIC DNA]</scope>
    <source>
        <strain evidence="3">KACC 12602</strain>
    </source>
</reference>
<dbReference type="InterPro" id="IPR037523">
    <property type="entry name" value="VOC_core"/>
</dbReference>
<feature type="domain" description="VOC" evidence="1">
    <location>
        <begin position="2"/>
        <end position="125"/>
    </location>
</feature>
<dbReference type="PROSITE" id="PS51819">
    <property type="entry name" value="VOC"/>
    <property type="match status" value="1"/>
</dbReference>
<evidence type="ECO:0000313" key="2">
    <source>
        <dbReference type="EMBL" id="MFC5272042.1"/>
    </source>
</evidence>
<protein>
    <submittedName>
        <fullName evidence="2">VOC family protein</fullName>
    </submittedName>
</protein>
<dbReference type="RefSeq" id="WP_378018402.1">
    <property type="nucleotide sequence ID" value="NZ_JBHSKT010000011.1"/>
</dbReference>
<evidence type="ECO:0000313" key="3">
    <source>
        <dbReference type="Proteomes" id="UP001596161"/>
    </source>
</evidence>